<evidence type="ECO:0000256" key="2">
    <source>
        <dbReference type="SAM" id="Phobius"/>
    </source>
</evidence>
<dbReference type="InterPro" id="IPR004827">
    <property type="entry name" value="bZIP"/>
</dbReference>
<evidence type="ECO:0000313" key="4">
    <source>
        <dbReference type="EnsemblProtists" id="HpaP807778"/>
    </source>
</evidence>
<dbReference type="HOGENOM" id="CLU_040982_0_0_1"/>
<feature type="domain" description="BZIP" evidence="3">
    <location>
        <begin position="238"/>
        <end position="294"/>
    </location>
</feature>
<evidence type="ECO:0000256" key="1">
    <source>
        <dbReference type="SAM" id="MobiDB-lite"/>
    </source>
</evidence>
<dbReference type="VEuPathDB" id="FungiDB:HpaG807778"/>
<dbReference type="SUPFAM" id="SSF57959">
    <property type="entry name" value="Leucine zipper domain"/>
    <property type="match status" value="1"/>
</dbReference>
<organism evidence="4 5">
    <name type="scientific">Hyaloperonospora arabidopsidis (strain Emoy2)</name>
    <name type="common">Downy mildew agent</name>
    <name type="synonym">Peronospora arabidopsidis</name>
    <dbReference type="NCBI Taxonomy" id="559515"/>
    <lineage>
        <taxon>Eukaryota</taxon>
        <taxon>Sar</taxon>
        <taxon>Stramenopiles</taxon>
        <taxon>Oomycota</taxon>
        <taxon>Peronosporomycetes</taxon>
        <taxon>Peronosporales</taxon>
        <taxon>Peronosporaceae</taxon>
        <taxon>Hyaloperonospora</taxon>
    </lineage>
</organism>
<reference evidence="5" key="1">
    <citation type="journal article" date="2010" name="Science">
        <title>Signatures of adaptation to obligate biotrophy in the Hyaloperonospora arabidopsidis genome.</title>
        <authorList>
            <person name="Baxter L."/>
            <person name="Tripathy S."/>
            <person name="Ishaque N."/>
            <person name="Boot N."/>
            <person name="Cabral A."/>
            <person name="Kemen E."/>
            <person name="Thines M."/>
            <person name="Ah-Fong A."/>
            <person name="Anderson R."/>
            <person name="Badejoko W."/>
            <person name="Bittner-Eddy P."/>
            <person name="Boore J.L."/>
            <person name="Chibucos M.C."/>
            <person name="Coates M."/>
            <person name="Dehal P."/>
            <person name="Delehaunty K."/>
            <person name="Dong S."/>
            <person name="Downton P."/>
            <person name="Dumas B."/>
            <person name="Fabro G."/>
            <person name="Fronick C."/>
            <person name="Fuerstenberg S.I."/>
            <person name="Fulton L."/>
            <person name="Gaulin E."/>
            <person name="Govers F."/>
            <person name="Hughes L."/>
            <person name="Humphray S."/>
            <person name="Jiang R.H."/>
            <person name="Judelson H."/>
            <person name="Kamoun S."/>
            <person name="Kyung K."/>
            <person name="Meijer H."/>
            <person name="Minx P."/>
            <person name="Morris P."/>
            <person name="Nelson J."/>
            <person name="Phuntumart V."/>
            <person name="Qutob D."/>
            <person name="Rehmany A."/>
            <person name="Rougon-Cardoso A."/>
            <person name="Ryden P."/>
            <person name="Torto-Alalibo T."/>
            <person name="Studholme D."/>
            <person name="Wang Y."/>
            <person name="Win J."/>
            <person name="Wood J."/>
            <person name="Clifton S.W."/>
            <person name="Rogers J."/>
            <person name="Van den Ackerveken G."/>
            <person name="Jones J.D."/>
            <person name="McDowell J.M."/>
            <person name="Beynon J."/>
            <person name="Tyler B.M."/>
        </authorList>
    </citation>
    <scope>NUCLEOTIDE SEQUENCE [LARGE SCALE GENOMIC DNA]</scope>
    <source>
        <strain evidence="5">Emoy2</strain>
    </source>
</reference>
<dbReference type="GO" id="GO:0003700">
    <property type="term" value="F:DNA-binding transcription factor activity"/>
    <property type="evidence" value="ECO:0007669"/>
    <property type="project" value="InterPro"/>
</dbReference>
<dbReference type="EnsemblProtists" id="HpaT807778">
    <property type="protein sequence ID" value="HpaP807778"/>
    <property type="gene ID" value="HpaG807778"/>
</dbReference>
<keyword evidence="5" id="KW-1185">Reference proteome</keyword>
<keyword evidence="2" id="KW-0472">Membrane</keyword>
<sequence>MDDFLFQEMDLDALPLLLLDVDEDDVLLTSAELAMTRPTSLQETSCPAIDPDVPMRSVPSTTTSTSTTVTVNSSSSSTKDAVYSPLLLPWSLCCSPVEMDTTLSPAPSLSLLDASLSTCSPRPSGQTVLVPMMQMMPRCSSTSRSCGSHCNCDSSSDSTSPGSSSVSSSVTSLITTTAVKSRQSSAKLQSMAALAPMASALLPYAMPVAYVPPFPITTSSATATRATAMDSDDATAVKTKRAIRQMKNRESANKSRLRRNARLPTLMTDVAELKKKELGLQTVVAGLRAENKSLLDQNAFLRSLVISCKQESSSRKEDPLDAAASLLLSSPLAMDQSRVALHVLENGRKKTDSDEIGGDTQVSDMTILTPRPGKRRAVASTLSTTASLTVCASVFGVTVFTSYDGDAVDAGTIRGVGRVLHESSKSCGMAKCSLEASKSLVALVETTVGSWWHEITSSELVFGVLLNVLSLVAIMLLYRLCESHARRGVNKCGHA</sequence>
<dbReference type="AlphaFoldDB" id="M4BMZ1"/>
<evidence type="ECO:0000259" key="3">
    <source>
        <dbReference type="PROSITE" id="PS50217"/>
    </source>
</evidence>
<dbReference type="Pfam" id="PF00170">
    <property type="entry name" value="bZIP_1"/>
    <property type="match status" value="1"/>
</dbReference>
<dbReference type="SMART" id="SM00338">
    <property type="entry name" value="BRLZ"/>
    <property type="match status" value="1"/>
</dbReference>
<dbReference type="Proteomes" id="UP000011713">
    <property type="component" value="Unassembled WGS sequence"/>
</dbReference>
<name>M4BMZ1_HYAAE</name>
<dbReference type="STRING" id="559515.M4BMZ1"/>
<dbReference type="EMBL" id="JH598440">
    <property type="status" value="NOT_ANNOTATED_CDS"/>
    <property type="molecule type" value="Genomic_DNA"/>
</dbReference>
<dbReference type="CDD" id="cd14686">
    <property type="entry name" value="bZIP"/>
    <property type="match status" value="1"/>
</dbReference>
<feature type="transmembrane region" description="Helical" evidence="2">
    <location>
        <begin position="460"/>
        <end position="481"/>
    </location>
</feature>
<feature type="compositionally biased region" description="Low complexity" evidence="1">
    <location>
        <begin position="57"/>
        <end position="75"/>
    </location>
</feature>
<feature type="region of interest" description="Disordered" evidence="1">
    <location>
        <begin position="42"/>
        <end position="75"/>
    </location>
</feature>
<keyword evidence="2" id="KW-0812">Transmembrane</keyword>
<dbReference type="Gene3D" id="1.20.5.170">
    <property type="match status" value="1"/>
</dbReference>
<dbReference type="PROSITE" id="PS50217">
    <property type="entry name" value="BZIP"/>
    <property type="match status" value="1"/>
</dbReference>
<dbReference type="InParanoid" id="M4BMZ1"/>
<protein>
    <recommendedName>
        <fullName evidence="3">BZIP domain-containing protein</fullName>
    </recommendedName>
</protein>
<dbReference type="OMA" id="KPMQPTS"/>
<proteinExistence type="predicted"/>
<dbReference type="PROSITE" id="PS00036">
    <property type="entry name" value="BZIP_BASIC"/>
    <property type="match status" value="1"/>
</dbReference>
<evidence type="ECO:0000313" key="5">
    <source>
        <dbReference type="Proteomes" id="UP000011713"/>
    </source>
</evidence>
<dbReference type="eggNOG" id="ENOG502S2C3">
    <property type="taxonomic scope" value="Eukaryota"/>
</dbReference>
<keyword evidence="2" id="KW-1133">Transmembrane helix</keyword>
<dbReference type="InterPro" id="IPR046347">
    <property type="entry name" value="bZIP_sf"/>
</dbReference>
<accession>M4BMZ1</accession>
<reference evidence="4" key="2">
    <citation type="submission" date="2015-06" db="UniProtKB">
        <authorList>
            <consortium name="EnsemblProtists"/>
        </authorList>
    </citation>
    <scope>IDENTIFICATION</scope>
    <source>
        <strain evidence="4">Emoy2</strain>
    </source>
</reference>